<proteinExistence type="predicted"/>
<gene>
    <name evidence="1" type="ORF">OBE_06933</name>
</gene>
<evidence type="ECO:0000313" key="1">
    <source>
        <dbReference type="EMBL" id="EKC64505.1"/>
    </source>
</evidence>
<organism evidence="1">
    <name type="scientific">human gut metagenome</name>
    <dbReference type="NCBI Taxonomy" id="408170"/>
    <lineage>
        <taxon>unclassified sequences</taxon>
        <taxon>metagenomes</taxon>
        <taxon>organismal metagenomes</taxon>
    </lineage>
</organism>
<dbReference type="AlphaFoldDB" id="K1TDI8"/>
<comment type="caution">
    <text evidence="1">The sequence shown here is derived from an EMBL/GenBank/DDBJ whole genome shotgun (WGS) entry which is preliminary data.</text>
</comment>
<feature type="non-terminal residue" evidence="1">
    <location>
        <position position="194"/>
    </location>
</feature>
<feature type="non-terminal residue" evidence="1">
    <location>
        <position position="1"/>
    </location>
</feature>
<accession>K1TDI8</accession>
<protein>
    <submittedName>
        <fullName evidence="1">Uncharacterized protein</fullName>
    </submittedName>
</protein>
<dbReference type="EMBL" id="AJWZ01004756">
    <property type="protein sequence ID" value="EKC64505.1"/>
    <property type="molecule type" value="Genomic_DNA"/>
</dbReference>
<name>K1TDI8_9ZZZZ</name>
<reference evidence="1" key="1">
    <citation type="journal article" date="2013" name="Environ. Microbiol.">
        <title>Microbiota from the distal guts of lean and obese adolescents exhibit partial functional redundancy besides clear differences in community structure.</title>
        <authorList>
            <person name="Ferrer M."/>
            <person name="Ruiz A."/>
            <person name="Lanza F."/>
            <person name="Haange S.B."/>
            <person name="Oberbach A."/>
            <person name="Till H."/>
            <person name="Bargiela R."/>
            <person name="Campoy C."/>
            <person name="Segura M.T."/>
            <person name="Richter M."/>
            <person name="von Bergen M."/>
            <person name="Seifert J."/>
            <person name="Suarez A."/>
        </authorList>
    </citation>
    <scope>NUCLEOTIDE SEQUENCE</scope>
</reference>
<sequence length="194" mass="22132">ERAEYADAAERLGSLAPNEAMFDPKVGWATEGESRRRYKRLRRYVYATDRIVQANTTYTSDPNDKFDHLNDYFAPRYRYEGIDVLPGGEIFTRIEGDYAAAGDREREAYIRSLSKQPGKVYAEVYTAGEPKLRCLASERLAYTGRRRPAIEGLLEQTSDSTMLANYRSRKEAANDRLAELNNLDTAAVRQSVLR</sequence>